<reference evidence="3 4" key="1">
    <citation type="submission" date="2019-02" db="EMBL/GenBank/DDBJ databases">
        <title>Deep-cultivation of Planctomycetes and their phenomic and genomic characterization uncovers novel biology.</title>
        <authorList>
            <person name="Wiegand S."/>
            <person name="Jogler M."/>
            <person name="Boedeker C."/>
            <person name="Pinto D."/>
            <person name="Vollmers J."/>
            <person name="Rivas-Marin E."/>
            <person name="Kohn T."/>
            <person name="Peeters S.H."/>
            <person name="Heuer A."/>
            <person name="Rast P."/>
            <person name="Oberbeckmann S."/>
            <person name="Bunk B."/>
            <person name="Jeske O."/>
            <person name="Meyerdierks A."/>
            <person name="Storesund J.E."/>
            <person name="Kallscheuer N."/>
            <person name="Luecker S."/>
            <person name="Lage O.M."/>
            <person name="Pohl T."/>
            <person name="Merkel B.J."/>
            <person name="Hornburger P."/>
            <person name="Mueller R.-W."/>
            <person name="Bruemmer F."/>
            <person name="Labrenz M."/>
            <person name="Spormann A.M."/>
            <person name="Op Den Camp H."/>
            <person name="Overmann J."/>
            <person name="Amann R."/>
            <person name="Jetten M.S.M."/>
            <person name="Mascher T."/>
            <person name="Medema M.H."/>
            <person name="Devos D.P."/>
            <person name="Kaster A.-K."/>
            <person name="Ovreas L."/>
            <person name="Rohde M."/>
            <person name="Galperin M.Y."/>
            <person name="Jogler C."/>
        </authorList>
    </citation>
    <scope>NUCLEOTIDE SEQUENCE [LARGE SCALE GENOMIC DNA]</scope>
    <source>
        <strain evidence="3 4">Mal64</strain>
    </source>
</reference>
<name>A0A5C5ZMN0_9BACT</name>
<dbReference type="Gene3D" id="2.60.120.560">
    <property type="entry name" value="Exo-inulinase, domain 1"/>
    <property type="match status" value="1"/>
</dbReference>
<evidence type="ECO:0000256" key="1">
    <source>
        <dbReference type="SAM" id="SignalP"/>
    </source>
</evidence>
<keyword evidence="1" id="KW-0732">Signal</keyword>
<evidence type="ECO:0000259" key="2">
    <source>
        <dbReference type="Pfam" id="PF06439"/>
    </source>
</evidence>
<organism evidence="3 4">
    <name type="scientific">Pseudobythopirellula maris</name>
    <dbReference type="NCBI Taxonomy" id="2527991"/>
    <lineage>
        <taxon>Bacteria</taxon>
        <taxon>Pseudomonadati</taxon>
        <taxon>Planctomycetota</taxon>
        <taxon>Planctomycetia</taxon>
        <taxon>Pirellulales</taxon>
        <taxon>Lacipirellulaceae</taxon>
        <taxon>Pseudobythopirellula</taxon>
    </lineage>
</organism>
<comment type="caution">
    <text evidence="3">The sequence shown here is derived from an EMBL/GenBank/DDBJ whole genome shotgun (WGS) entry which is preliminary data.</text>
</comment>
<dbReference type="EMBL" id="SJPQ01000002">
    <property type="protein sequence ID" value="TWT88356.1"/>
    <property type="molecule type" value="Genomic_DNA"/>
</dbReference>
<accession>A0A5C5ZMN0</accession>
<dbReference type="GO" id="GO:0016787">
    <property type="term" value="F:hydrolase activity"/>
    <property type="evidence" value="ECO:0007669"/>
    <property type="project" value="InterPro"/>
</dbReference>
<dbReference type="InterPro" id="IPR010496">
    <property type="entry name" value="AL/BT2_dom"/>
</dbReference>
<keyword evidence="4" id="KW-1185">Reference proteome</keyword>
<feature type="chain" id="PRO_5022742225" description="3-keto-alpha-glucoside-1,2-lyase/3-keto-2-hydroxy-glucal hydratase domain-containing protein" evidence="1">
    <location>
        <begin position="26"/>
        <end position="271"/>
    </location>
</feature>
<dbReference type="Proteomes" id="UP000315440">
    <property type="component" value="Unassembled WGS sequence"/>
</dbReference>
<evidence type="ECO:0000313" key="3">
    <source>
        <dbReference type="EMBL" id="TWT88356.1"/>
    </source>
</evidence>
<feature type="signal peptide" evidence="1">
    <location>
        <begin position="1"/>
        <end position="25"/>
    </location>
</feature>
<proteinExistence type="predicted"/>
<protein>
    <recommendedName>
        <fullName evidence="2">3-keto-alpha-glucoside-1,2-lyase/3-keto-2-hydroxy-glucal hydratase domain-containing protein</fullName>
    </recommendedName>
</protein>
<gene>
    <name evidence="3" type="ORF">Mal64_18360</name>
</gene>
<dbReference type="RefSeq" id="WP_197525604.1">
    <property type="nucleotide sequence ID" value="NZ_SJPQ01000002.1"/>
</dbReference>
<evidence type="ECO:0000313" key="4">
    <source>
        <dbReference type="Proteomes" id="UP000315440"/>
    </source>
</evidence>
<feature type="domain" description="3-keto-alpha-glucoside-1,2-lyase/3-keto-2-hydroxy-glucal hydratase" evidence="2">
    <location>
        <begin position="35"/>
        <end position="265"/>
    </location>
</feature>
<sequence length="271" mass="30393" precursor="true">MNKLRRRTVLAMAWLLAAAAPAVHAEPTAAGSPPWRQLFNGEDLDGWLVKLSHHELGDNYRDTFRVEGGLIKVRYDRYDEGDFGGRFGHLFYDEPFENYRLAVEYRFVGEPLFRSAPDYARLNSGVMLHAQSPRKILKDQDWPISVELQFLAGLGDGEPRATGNVCTPGTHVWYEGQRDKRHILPSTGPTFAPSDWVRCEALVVGNHFTHFVNGEKALEYERPEIGGGVVAHYAPEEFVAGRPITSGYLALQAEGAEIDFRKVEIQVLPGD</sequence>
<dbReference type="Pfam" id="PF06439">
    <property type="entry name" value="3keto-disac_hyd"/>
    <property type="match status" value="1"/>
</dbReference>
<dbReference type="AlphaFoldDB" id="A0A5C5ZMN0"/>